<name>A0ABT2YK62_9BURK</name>
<dbReference type="RefSeq" id="WP_263573023.1">
    <property type="nucleotide sequence ID" value="NZ_JAJIRN010000009.1"/>
</dbReference>
<reference evidence="1 2" key="1">
    <citation type="submission" date="2021-11" db="EMBL/GenBank/DDBJ databases">
        <authorList>
            <person name="Liang Q."/>
            <person name="Mou H."/>
            <person name="Liu Z."/>
        </authorList>
    </citation>
    <scope>NUCLEOTIDE SEQUENCE [LARGE SCALE GENOMIC DNA]</scope>
    <source>
        <strain evidence="1 2">CHU3</strain>
    </source>
</reference>
<dbReference type="EMBL" id="JAJIRN010000009">
    <property type="protein sequence ID" value="MCV2370438.1"/>
    <property type="molecule type" value="Genomic_DNA"/>
</dbReference>
<gene>
    <name evidence="1" type="ORF">LNV07_20345</name>
</gene>
<comment type="caution">
    <text evidence="1">The sequence shown here is derived from an EMBL/GenBank/DDBJ whole genome shotgun (WGS) entry which is preliminary data.</text>
</comment>
<evidence type="ECO:0000313" key="1">
    <source>
        <dbReference type="EMBL" id="MCV2370438.1"/>
    </source>
</evidence>
<protein>
    <submittedName>
        <fullName evidence="1">Uncharacterized protein</fullName>
    </submittedName>
</protein>
<accession>A0ABT2YK62</accession>
<keyword evidence="2" id="KW-1185">Reference proteome</keyword>
<dbReference type="Proteomes" id="UP001209701">
    <property type="component" value="Unassembled WGS sequence"/>
</dbReference>
<proteinExistence type="predicted"/>
<organism evidence="1 2">
    <name type="scientific">Roseateles oligotrophus</name>
    <dbReference type="NCBI Taxonomy" id="1769250"/>
    <lineage>
        <taxon>Bacteria</taxon>
        <taxon>Pseudomonadati</taxon>
        <taxon>Pseudomonadota</taxon>
        <taxon>Betaproteobacteria</taxon>
        <taxon>Burkholderiales</taxon>
        <taxon>Sphaerotilaceae</taxon>
        <taxon>Roseateles</taxon>
    </lineage>
</organism>
<sequence length="74" mass="7982">MDLEPDFDKYFQMSAAAERMGRHAEGAKYAELALALREDGGVLALLALHRLRLGDLKACLAAGRIAEPLLTQAG</sequence>
<evidence type="ECO:0000313" key="2">
    <source>
        <dbReference type="Proteomes" id="UP001209701"/>
    </source>
</evidence>